<dbReference type="EMBL" id="LWQT01000041">
    <property type="protein sequence ID" value="OAN52996.1"/>
    <property type="molecule type" value="Genomic_DNA"/>
</dbReference>
<reference evidence="1 2" key="1">
    <citation type="submission" date="2016-04" db="EMBL/GenBank/DDBJ databases">
        <title>Draft genome sequence of freshwater magnetotactic bacteria Magnetospirillum marisnigri SP-1 and Magnetospirillum moscoviense BB-1.</title>
        <authorList>
            <person name="Koziaeva V."/>
            <person name="Dziuba M.V."/>
            <person name="Ivanov T.M."/>
            <person name="Kuznetsov B."/>
            <person name="Grouzdev D.S."/>
        </authorList>
    </citation>
    <scope>NUCLEOTIDE SEQUENCE [LARGE SCALE GENOMIC DNA]</scope>
    <source>
        <strain evidence="1 2">SP-1</strain>
    </source>
</reference>
<organism evidence="1 2">
    <name type="scientific">Paramagnetospirillum marisnigri</name>
    <dbReference type="NCBI Taxonomy" id="1285242"/>
    <lineage>
        <taxon>Bacteria</taxon>
        <taxon>Pseudomonadati</taxon>
        <taxon>Pseudomonadota</taxon>
        <taxon>Alphaproteobacteria</taxon>
        <taxon>Rhodospirillales</taxon>
        <taxon>Magnetospirillaceae</taxon>
        <taxon>Paramagnetospirillum</taxon>
    </lineage>
</organism>
<protein>
    <recommendedName>
        <fullName evidence="3">Transposase DDE domain-containing protein</fullName>
    </recommendedName>
</protein>
<evidence type="ECO:0000313" key="1">
    <source>
        <dbReference type="EMBL" id="OAN52996.1"/>
    </source>
</evidence>
<accession>A0A178MVA0</accession>
<name>A0A178MVA0_9PROT</name>
<sequence>MAVGKAESGFLRVASYRRLMLEFHGTKVTADVGLLAFRELDNILGVTEIAGQILADSRTGKNNRQTLTARFRQSVAPPDRRGGYAAAHALPCRSTFQAGQD</sequence>
<comment type="caution">
    <text evidence="1">The sequence shown here is derived from an EMBL/GenBank/DDBJ whole genome shotgun (WGS) entry which is preliminary data.</text>
</comment>
<dbReference type="Proteomes" id="UP000078428">
    <property type="component" value="Unassembled WGS sequence"/>
</dbReference>
<keyword evidence="2" id="KW-1185">Reference proteome</keyword>
<gene>
    <name evidence="1" type="ORF">A6A04_14875</name>
</gene>
<evidence type="ECO:0000313" key="2">
    <source>
        <dbReference type="Proteomes" id="UP000078428"/>
    </source>
</evidence>
<proteinExistence type="predicted"/>
<evidence type="ECO:0008006" key="3">
    <source>
        <dbReference type="Google" id="ProtNLM"/>
    </source>
</evidence>
<dbReference type="STRING" id="1285242.A6A04_14875"/>
<dbReference type="AlphaFoldDB" id="A0A178MVA0"/>